<dbReference type="EMBL" id="QZWZ01000072">
    <property type="protein sequence ID" value="RJT26197.1"/>
    <property type="molecule type" value="Genomic_DNA"/>
</dbReference>
<sequence length="98" mass="10957">MATVTHVFSIDYVAKLLDEDSELLQAIVSNDDNLSYGSIISVYVGPDEAITSLTRDGIEELEQMLAHARRTADEWNDFLEAFVADQELIARIKAKSPR</sequence>
<proteinExistence type="predicted"/>
<evidence type="ECO:0000313" key="2">
    <source>
        <dbReference type="Proteomes" id="UP000272706"/>
    </source>
</evidence>
<accession>A0A3A5JVU6</accession>
<dbReference type="AlphaFoldDB" id="A0A3A5JVU6"/>
<dbReference type="OrthoDB" id="8081994at2"/>
<evidence type="ECO:0000313" key="1">
    <source>
        <dbReference type="EMBL" id="RJT26197.1"/>
    </source>
</evidence>
<name>A0A3A5JVU6_9HYPH</name>
<dbReference type="Proteomes" id="UP000272706">
    <property type="component" value="Unassembled WGS sequence"/>
</dbReference>
<reference evidence="1 2" key="1">
    <citation type="submission" date="2018-09" db="EMBL/GenBank/DDBJ databases">
        <title>Mesorhizobium carmichaelinearum sp. nov. isolated from Carmichaelinea spp. root nodules in New Zealand.</title>
        <authorList>
            <person name="De Meyer S.E."/>
        </authorList>
    </citation>
    <scope>NUCLEOTIDE SEQUENCE [LARGE SCALE GENOMIC DNA]</scope>
    <source>
        <strain evidence="1 2">ICMP19557</strain>
    </source>
</reference>
<organism evidence="1 2">
    <name type="scientific">Mesorhizobium waimense</name>
    <dbReference type="NCBI Taxonomy" id="1300307"/>
    <lineage>
        <taxon>Bacteria</taxon>
        <taxon>Pseudomonadati</taxon>
        <taxon>Pseudomonadota</taxon>
        <taxon>Alphaproteobacteria</taxon>
        <taxon>Hyphomicrobiales</taxon>
        <taxon>Phyllobacteriaceae</taxon>
        <taxon>Mesorhizobium</taxon>
    </lineage>
</organism>
<protein>
    <submittedName>
        <fullName evidence="1">Uncharacterized protein</fullName>
    </submittedName>
</protein>
<dbReference type="RefSeq" id="WP_120019105.1">
    <property type="nucleotide sequence ID" value="NZ_QZWZ01000072.1"/>
</dbReference>
<keyword evidence="2" id="KW-1185">Reference proteome</keyword>
<gene>
    <name evidence="1" type="ORF">D3227_37375</name>
</gene>
<comment type="caution">
    <text evidence="1">The sequence shown here is derived from an EMBL/GenBank/DDBJ whole genome shotgun (WGS) entry which is preliminary data.</text>
</comment>